<reference evidence="1" key="1">
    <citation type="journal article" date="2021" name="New Phytol.">
        <title>Evolutionary innovations through gain and loss of genes in the ectomycorrhizal Boletales.</title>
        <authorList>
            <person name="Wu G."/>
            <person name="Miyauchi S."/>
            <person name="Morin E."/>
            <person name="Kuo A."/>
            <person name="Drula E."/>
            <person name="Varga T."/>
            <person name="Kohler A."/>
            <person name="Feng B."/>
            <person name="Cao Y."/>
            <person name="Lipzen A."/>
            <person name="Daum C."/>
            <person name="Hundley H."/>
            <person name="Pangilinan J."/>
            <person name="Johnson J."/>
            <person name="Barry K."/>
            <person name="LaButti K."/>
            <person name="Ng V."/>
            <person name="Ahrendt S."/>
            <person name="Min B."/>
            <person name="Choi I.G."/>
            <person name="Park H."/>
            <person name="Plett J.M."/>
            <person name="Magnuson J."/>
            <person name="Spatafora J.W."/>
            <person name="Nagy L.G."/>
            <person name="Henrissat B."/>
            <person name="Grigoriev I.V."/>
            <person name="Yang Z.L."/>
            <person name="Xu J."/>
            <person name="Martin F.M."/>
        </authorList>
    </citation>
    <scope>NUCLEOTIDE SEQUENCE</scope>
    <source>
        <strain evidence="1">KKN 215</strain>
    </source>
</reference>
<comment type="caution">
    <text evidence="1">The sequence shown here is derived from an EMBL/GenBank/DDBJ whole genome shotgun (WGS) entry which is preliminary data.</text>
</comment>
<dbReference type="OrthoDB" id="3069231at2759"/>
<gene>
    <name evidence="1" type="ORF">BXZ70DRAFT_94852</name>
</gene>
<dbReference type="Proteomes" id="UP000813824">
    <property type="component" value="Unassembled WGS sequence"/>
</dbReference>
<sequence length="416" mass="47252">MMSVPESIVLDRHSIPQDILECILDNLQDDKSILASCTLVCGSWSEPSRRRLFRTLRRRSKKEEDAGGSFLQFLRQHPYPHLIRVLELYAFGQYLCTRHILPVILSRLSNLAELRLWGLDTRCGCEATDEHKAASSLQLYRLERLEFNHLAHDTTMSFLQALGHFSEITTLVINCDAIIRPSPSGVTIVQRLAADVWPITSERLRVRSISMRGSIAATTSSLLYSVLAVTPSVRSLRTIRVTFDSARDLRVCASLLPLCANLREVHFGQWLTFDQKDYEAWDHIDLGSCDMLEECTIATTMIPFASEPGDSLDSRLQQNMSIINVLSRLPRSVHHVTIILYEADPDLGSLRDCYDWEQIQRILSTIAGQLRYITFKIVDNHDASNRYTQIRNLVAAQTAVLQKVLSIQIAELKDGW</sequence>
<evidence type="ECO:0000313" key="2">
    <source>
        <dbReference type="Proteomes" id="UP000813824"/>
    </source>
</evidence>
<name>A0A8K0US66_9AGAR</name>
<protein>
    <recommendedName>
        <fullName evidence="3">F-box domain-containing protein</fullName>
    </recommendedName>
</protein>
<evidence type="ECO:0008006" key="3">
    <source>
        <dbReference type="Google" id="ProtNLM"/>
    </source>
</evidence>
<dbReference type="AlphaFoldDB" id="A0A8K0US66"/>
<accession>A0A8K0US66</accession>
<dbReference type="EMBL" id="JAEVFJ010000012">
    <property type="protein sequence ID" value="KAH8101469.1"/>
    <property type="molecule type" value="Genomic_DNA"/>
</dbReference>
<proteinExistence type="predicted"/>
<keyword evidence="2" id="KW-1185">Reference proteome</keyword>
<evidence type="ECO:0000313" key="1">
    <source>
        <dbReference type="EMBL" id="KAH8101469.1"/>
    </source>
</evidence>
<organism evidence="1 2">
    <name type="scientific">Cristinia sonorae</name>
    <dbReference type="NCBI Taxonomy" id="1940300"/>
    <lineage>
        <taxon>Eukaryota</taxon>
        <taxon>Fungi</taxon>
        <taxon>Dikarya</taxon>
        <taxon>Basidiomycota</taxon>
        <taxon>Agaricomycotina</taxon>
        <taxon>Agaricomycetes</taxon>
        <taxon>Agaricomycetidae</taxon>
        <taxon>Agaricales</taxon>
        <taxon>Pleurotineae</taxon>
        <taxon>Stephanosporaceae</taxon>
        <taxon>Cristinia</taxon>
    </lineage>
</organism>